<feature type="compositionally biased region" description="Polar residues" evidence="1">
    <location>
        <begin position="13"/>
        <end position="30"/>
    </location>
</feature>
<comment type="caution">
    <text evidence="2">The sequence shown here is derived from an EMBL/GenBank/DDBJ whole genome shotgun (WGS) entry which is preliminary data.</text>
</comment>
<dbReference type="EMBL" id="JAWZYT010001644">
    <property type="protein sequence ID" value="KAK4310386.1"/>
    <property type="molecule type" value="Genomic_DNA"/>
</dbReference>
<evidence type="ECO:0000256" key="1">
    <source>
        <dbReference type="SAM" id="MobiDB-lite"/>
    </source>
</evidence>
<keyword evidence="3" id="KW-1185">Reference proteome</keyword>
<proteinExistence type="predicted"/>
<feature type="region of interest" description="Disordered" evidence="1">
    <location>
        <begin position="13"/>
        <end position="37"/>
    </location>
</feature>
<organism evidence="2 3">
    <name type="scientific">Petrolisthes manimaculis</name>
    <dbReference type="NCBI Taxonomy" id="1843537"/>
    <lineage>
        <taxon>Eukaryota</taxon>
        <taxon>Metazoa</taxon>
        <taxon>Ecdysozoa</taxon>
        <taxon>Arthropoda</taxon>
        <taxon>Crustacea</taxon>
        <taxon>Multicrustacea</taxon>
        <taxon>Malacostraca</taxon>
        <taxon>Eumalacostraca</taxon>
        <taxon>Eucarida</taxon>
        <taxon>Decapoda</taxon>
        <taxon>Pleocyemata</taxon>
        <taxon>Anomura</taxon>
        <taxon>Galatheoidea</taxon>
        <taxon>Porcellanidae</taxon>
        <taxon>Petrolisthes</taxon>
    </lineage>
</organism>
<accession>A0AAE1U733</accession>
<reference evidence="2" key="1">
    <citation type="submission" date="2023-11" db="EMBL/GenBank/DDBJ databases">
        <title>Genome assemblies of two species of porcelain crab, Petrolisthes cinctipes and Petrolisthes manimaculis (Anomura: Porcellanidae).</title>
        <authorList>
            <person name="Angst P."/>
        </authorList>
    </citation>
    <scope>NUCLEOTIDE SEQUENCE</scope>
    <source>
        <strain evidence="2">PB745_02</strain>
        <tissue evidence="2">Gill</tissue>
    </source>
</reference>
<evidence type="ECO:0000313" key="3">
    <source>
        <dbReference type="Proteomes" id="UP001292094"/>
    </source>
</evidence>
<name>A0AAE1U733_9EUCA</name>
<dbReference type="Proteomes" id="UP001292094">
    <property type="component" value="Unassembled WGS sequence"/>
</dbReference>
<protein>
    <submittedName>
        <fullName evidence="2">Uncharacterized protein</fullName>
    </submittedName>
</protein>
<dbReference type="AlphaFoldDB" id="A0AAE1U733"/>
<gene>
    <name evidence="2" type="ORF">Pmani_018048</name>
</gene>
<evidence type="ECO:0000313" key="2">
    <source>
        <dbReference type="EMBL" id="KAK4310386.1"/>
    </source>
</evidence>
<sequence>MIEYLVVVGLESNQQGRSHQARSLPSTQPNTHHRGAAVQAGRQARVLLCGSSSNCSPLLQAPLHHLIFVSVGRLLPRPFTAPDTLSPQSVPLMAGLLSLLPPSRPVLN</sequence>